<dbReference type="InterPro" id="IPR020568">
    <property type="entry name" value="Ribosomal_Su5_D2-typ_SF"/>
</dbReference>
<comment type="caution">
    <text evidence="8">The sequence shown here is derived from an EMBL/GenBank/DDBJ whole genome shotgun (WGS) entry which is preliminary data.</text>
</comment>
<dbReference type="Gene3D" id="3.30.1370.100">
    <property type="entry name" value="MutL, C-terminal domain, regulatory subdomain"/>
    <property type="match status" value="1"/>
</dbReference>
<dbReference type="InterPro" id="IPR042120">
    <property type="entry name" value="MutL_C_dimsub"/>
</dbReference>
<dbReference type="Pfam" id="PF01119">
    <property type="entry name" value="DNA_mis_repair"/>
    <property type="match status" value="1"/>
</dbReference>
<dbReference type="InterPro" id="IPR014790">
    <property type="entry name" value="MutL_C"/>
</dbReference>
<dbReference type="SUPFAM" id="SSF55874">
    <property type="entry name" value="ATPase domain of HSP90 chaperone/DNA topoisomerase II/histidine kinase"/>
    <property type="match status" value="1"/>
</dbReference>
<reference evidence="8 9" key="1">
    <citation type="submission" date="2018-04" db="EMBL/GenBank/DDBJ databases">
        <title>Genomic Encyclopedia of Archaeal and Bacterial Type Strains, Phase II (KMG-II): from individual species to whole genera.</title>
        <authorList>
            <person name="Goeker M."/>
        </authorList>
    </citation>
    <scope>NUCLEOTIDE SEQUENCE [LARGE SCALE GENOMIC DNA]</scope>
    <source>
        <strain evidence="8 9">DSM 25521</strain>
    </source>
</reference>
<dbReference type="FunFam" id="3.30.565.10:FF:000003">
    <property type="entry name" value="DNA mismatch repair endonuclease MutL"/>
    <property type="match status" value="1"/>
</dbReference>
<evidence type="ECO:0000256" key="3">
    <source>
        <dbReference type="ARBA" id="ARBA00022763"/>
    </source>
</evidence>
<dbReference type="GO" id="GO:0016887">
    <property type="term" value="F:ATP hydrolysis activity"/>
    <property type="evidence" value="ECO:0007669"/>
    <property type="project" value="InterPro"/>
</dbReference>
<keyword evidence="9" id="KW-1185">Reference proteome</keyword>
<dbReference type="EMBL" id="PZZL01000002">
    <property type="protein sequence ID" value="PTM61137.1"/>
    <property type="molecule type" value="Genomic_DNA"/>
</dbReference>
<accession>A0A2T4ZGT4</accession>
<sequence>MAAPGASIAPPAAEATATRPMAIRQLSEGIANRIAAGEVIERPAAAVKELVENALDAGATRIDVMIGAGGRRLIRVADDGSGMIRPDLLLCVERHATSKLQDEDLLDIRTLGFRGEALPSIGAVSTLTITTRHADEAHAWQLTVDAGRKGEARPAALAAGTRVEIADLFAATPARLKFLKSDRAEAAAVADVVKRLAMAHPTVAFSLADDDGTTRHFPVQAFGEAGLLARIGDVAGRDFAQNALALDVWRGEVRLYGFAGLPTFGKATAASQFLFVNGRPIRDRLVLGAIRGAYGDTMPRDRHPAVALFLELDPREVDVNVHPAKTEVRFRDPALVRGLIVASIREAIAAASPATSSTLGAATVAAFRPAAARTGGYDWRASPSRPFSPGLSEGPQAGFALDLPPAADARAAEAPAAEDDLDRPLGAARAQIHGTYILAQTRAGLVIVDQHAAHERLVYERMKRQMAEAGIARQALLIPVVVELDPADASRLVERADDLARFGLVVEGFGPGAVVVRETPAMLGEVDAEALVRDIAEHLAEWDSAAPLETRLLAVAATMACHGSVRAGRQLRPAEMNALLREMEATPASAQCNHGRPTSVALSLADVERLFGRR</sequence>
<keyword evidence="3 5" id="KW-0227">DNA damage</keyword>
<evidence type="ECO:0000256" key="4">
    <source>
        <dbReference type="ARBA" id="ARBA00023204"/>
    </source>
</evidence>
<dbReference type="AlphaFoldDB" id="A0A2T4ZGT4"/>
<dbReference type="Gene3D" id="3.30.230.10">
    <property type="match status" value="1"/>
</dbReference>
<dbReference type="SUPFAM" id="SSF118116">
    <property type="entry name" value="DNA mismatch repair protein MutL"/>
    <property type="match status" value="1"/>
</dbReference>
<evidence type="ECO:0000259" key="7">
    <source>
        <dbReference type="SMART" id="SM01340"/>
    </source>
</evidence>
<dbReference type="InterPro" id="IPR037198">
    <property type="entry name" value="MutL_C_sf"/>
</dbReference>
<dbReference type="InterPro" id="IPR014721">
    <property type="entry name" value="Ribsml_uS5_D2-typ_fold_subgr"/>
</dbReference>
<gene>
    <name evidence="5" type="primary">mutL</name>
    <name evidence="8" type="ORF">C8P69_102524</name>
</gene>
<feature type="domain" description="MutL C-terminal dimerisation" evidence="6">
    <location>
        <begin position="428"/>
        <end position="571"/>
    </location>
</feature>
<dbReference type="GO" id="GO:0140664">
    <property type="term" value="F:ATP-dependent DNA damage sensor activity"/>
    <property type="evidence" value="ECO:0007669"/>
    <property type="project" value="InterPro"/>
</dbReference>
<dbReference type="NCBIfam" id="NF000953">
    <property type="entry name" value="PRK00095.2-4"/>
    <property type="match status" value="1"/>
</dbReference>
<dbReference type="GO" id="GO:0030983">
    <property type="term" value="F:mismatched DNA binding"/>
    <property type="evidence" value="ECO:0007669"/>
    <property type="project" value="InterPro"/>
</dbReference>
<dbReference type="PROSITE" id="PS00058">
    <property type="entry name" value="DNA_MISMATCH_REPAIR_1"/>
    <property type="match status" value="1"/>
</dbReference>
<dbReference type="InterPro" id="IPR020667">
    <property type="entry name" value="DNA_mismatch_repair_MutL"/>
</dbReference>
<dbReference type="Pfam" id="PF13589">
    <property type="entry name" value="HATPase_c_3"/>
    <property type="match status" value="1"/>
</dbReference>
<dbReference type="NCBIfam" id="TIGR00585">
    <property type="entry name" value="mutl"/>
    <property type="match status" value="1"/>
</dbReference>
<evidence type="ECO:0000256" key="5">
    <source>
        <dbReference type="HAMAP-Rule" id="MF_00149"/>
    </source>
</evidence>
<evidence type="ECO:0000256" key="2">
    <source>
        <dbReference type="ARBA" id="ARBA00021975"/>
    </source>
</evidence>
<dbReference type="InterPro" id="IPR042121">
    <property type="entry name" value="MutL_C_regsub"/>
</dbReference>
<dbReference type="Proteomes" id="UP000241808">
    <property type="component" value="Unassembled WGS sequence"/>
</dbReference>
<dbReference type="GO" id="GO:0005524">
    <property type="term" value="F:ATP binding"/>
    <property type="evidence" value="ECO:0007669"/>
    <property type="project" value="InterPro"/>
</dbReference>
<evidence type="ECO:0000313" key="8">
    <source>
        <dbReference type="EMBL" id="PTM61137.1"/>
    </source>
</evidence>
<feature type="domain" description="DNA mismatch repair protein S5" evidence="7">
    <location>
        <begin position="231"/>
        <end position="349"/>
    </location>
</feature>
<dbReference type="GO" id="GO:0032300">
    <property type="term" value="C:mismatch repair complex"/>
    <property type="evidence" value="ECO:0007669"/>
    <property type="project" value="InterPro"/>
</dbReference>
<dbReference type="PANTHER" id="PTHR10073:SF12">
    <property type="entry name" value="DNA MISMATCH REPAIR PROTEIN MLH1"/>
    <property type="match status" value="1"/>
</dbReference>
<name>A0A2T4ZGT4_9HYPH</name>
<dbReference type="Gene3D" id="3.30.1540.20">
    <property type="entry name" value="MutL, C-terminal domain, dimerisation subdomain"/>
    <property type="match status" value="1"/>
</dbReference>
<dbReference type="Pfam" id="PF08676">
    <property type="entry name" value="MutL_C"/>
    <property type="match status" value="1"/>
</dbReference>
<evidence type="ECO:0000256" key="1">
    <source>
        <dbReference type="ARBA" id="ARBA00006082"/>
    </source>
</evidence>
<proteinExistence type="inferred from homology"/>
<dbReference type="InterPro" id="IPR002099">
    <property type="entry name" value="MutL/Mlh/PMS"/>
</dbReference>
<dbReference type="InterPro" id="IPR013507">
    <property type="entry name" value="DNA_mismatch_S5_2-like"/>
</dbReference>
<dbReference type="InterPro" id="IPR036890">
    <property type="entry name" value="HATPase_C_sf"/>
</dbReference>
<comment type="similarity">
    <text evidence="1 5">Belongs to the DNA mismatch repair MutL/HexB family.</text>
</comment>
<evidence type="ECO:0000313" key="9">
    <source>
        <dbReference type="Proteomes" id="UP000241808"/>
    </source>
</evidence>
<organism evidence="8 9">
    <name type="scientific">Phreatobacter oligotrophus</name>
    <dbReference type="NCBI Taxonomy" id="1122261"/>
    <lineage>
        <taxon>Bacteria</taxon>
        <taxon>Pseudomonadati</taxon>
        <taxon>Pseudomonadota</taxon>
        <taxon>Alphaproteobacteria</taxon>
        <taxon>Hyphomicrobiales</taxon>
        <taxon>Phreatobacteraceae</taxon>
        <taxon>Phreatobacter</taxon>
    </lineage>
</organism>
<evidence type="ECO:0000259" key="6">
    <source>
        <dbReference type="SMART" id="SM00853"/>
    </source>
</evidence>
<dbReference type="CDD" id="cd16926">
    <property type="entry name" value="HATPase_MutL-MLH-PMS-like"/>
    <property type="match status" value="1"/>
</dbReference>
<dbReference type="InterPro" id="IPR038973">
    <property type="entry name" value="MutL/Mlh/Pms-like"/>
</dbReference>
<dbReference type="SMART" id="SM01340">
    <property type="entry name" value="DNA_mis_repair"/>
    <property type="match status" value="1"/>
</dbReference>
<keyword evidence="4 5" id="KW-0234">DNA repair</keyword>
<dbReference type="GO" id="GO:0006298">
    <property type="term" value="P:mismatch repair"/>
    <property type="evidence" value="ECO:0007669"/>
    <property type="project" value="UniProtKB-UniRule"/>
</dbReference>
<protein>
    <recommendedName>
        <fullName evidence="2 5">DNA mismatch repair protein MutL</fullName>
    </recommendedName>
</protein>
<dbReference type="CDD" id="cd00782">
    <property type="entry name" value="MutL_Trans"/>
    <property type="match status" value="1"/>
</dbReference>
<dbReference type="PANTHER" id="PTHR10073">
    <property type="entry name" value="DNA MISMATCH REPAIR PROTEIN MLH, PMS, MUTL"/>
    <property type="match status" value="1"/>
</dbReference>
<dbReference type="HAMAP" id="MF_00149">
    <property type="entry name" value="DNA_mis_repair"/>
    <property type="match status" value="1"/>
</dbReference>
<dbReference type="Gene3D" id="3.30.565.10">
    <property type="entry name" value="Histidine kinase-like ATPase, C-terminal domain"/>
    <property type="match status" value="1"/>
</dbReference>
<comment type="function">
    <text evidence="5">This protein is involved in the repair of mismatches in DNA. It is required for dam-dependent methyl-directed DNA mismatch repair. May act as a 'molecular matchmaker', a protein that promotes the formation of a stable complex between two or more DNA-binding proteins in an ATP-dependent manner without itself being part of a final effector complex.</text>
</comment>
<dbReference type="SUPFAM" id="SSF54211">
    <property type="entry name" value="Ribosomal protein S5 domain 2-like"/>
    <property type="match status" value="1"/>
</dbReference>
<dbReference type="SMART" id="SM00853">
    <property type="entry name" value="MutL_C"/>
    <property type="match status" value="1"/>
</dbReference>
<dbReference type="InterPro" id="IPR014762">
    <property type="entry name" value="DNA_mismatch_repair_CS"/>
</dbReference>